<dbReference type="AlphaFoldDB" id="A0A4Y2VWF5"/>
<reference evidence="1 2" key="1">
    <citation type="journal article" date="2019" name="Sci. Rep.">
        <title>Orb-weaving spider Araneus ventricosus genome elucidates the spidroin gene catalogue.</title>
        <authorList>
            <person name="Kono N."/>
            <person name="Nakamura H."/>
            <person name="Ohtoshi R."/>
            <person name="Moran D.A.P."/>
            <person name="Shinohara A."/>
            <person name="Yoshida Y."/>
            <person name="Fujiwara M."/>
            <person name="Mori M."/>
            <person name="Tomita M."/>
            <person name="Arakawa K."/>
        </authorList>
    </citation>
    <scope>NUCLEOTIDE SEQUENCE [LARGE SCALE GENOMIC DNA]</scope>
</reference>
<dbReference type="EMBL" id="BGPR01051711">
    <property type="protein sequence ID" value="GBO28616.1"/>
    <property type="molecule type" value="Genomic_DNA"/>
</dbReference>
<gene>
    <name evidence="1" type="ORF">AVEN_255503_1</name>
</gene>
<evidence type="ECO:0000313" key="1">
    <source>
        <dbReference type="EMBL" id="GBO28616.1"/>
    </source>
</evidence>
<keyword evidence="2" id="KW-1185">Reference proteome</keyword>
<dbReference type="Proteomes" id="UP000499080">
    <property type="component" value="Unassembled WGS sequence"/>
</dbReference>
<organism evidence="1 2">
    <name type="scientific">Araneus ventricosus</name>
    <name type="common">Orbweaver spider</name>
    <name type="synonym">Epeira ventricosa</name>
    <dbReference type="NCBI Taxonomy" id="182803"/>
    <lineage>
        <taxon>Eukaryota</taxon>
        <taxon>Metazoa</taxon>
        <taxon>Ecdysozoa</taxon>
        <taxon>Arthropoda</taxon>
        <taxon>Chelicerata</taxon>
        <taxon>Arachnida</taxon>
        <taxon>Araneae</taxon>
        <taxon>Araneomorphae</taxon>
        <taxon>Entelegynae</taxon>
        <taxon>Araneoidea</taxon>
        <taxon>Araneidae</taxon>
        <taxon>Araneus</taxon>
    </lineage>
</organism>
<name>A0A4Y2VWF5_ARAVE</name>
<protein>
    <submittedName>
        <fullName evidence="1">Uncharacterized protein</fullName>
    </submittedName>
</protein>
<evidence type="ECO:0000313" key="2">
    <source>
        <dbReference type="Proteomes" id="UP000499080"/>
    </source>
</evidence>
<sequence>MVAWRRSGARRRRHVHWHDSQNILSSLKTPVLPARVIDRGSDIYYRLPDNIARASLIAVRCSPSVLFCSVTALLVRLKLVAPTFFSLFQRLYAICPFSSVSIECVLIVVPL</sequence>
<accession>A0A4Y2VWF5</accession>
<proteinExistence type="predicted"/>
<comment type="caution">
    <text evidence="1">The sequence shown here is derived from an EMBL/GenBank/DDBJ whole genome shotgun (WGS) entry which is preliminary data.</text>
</comment>